<dbReference type="InterPro" id="IPR050932">
    <property type="entry name" value="TM2D1-3-like"/>
</dbReference>
<feature type="transmembrane region" description="Helical" evidence="5">
    <location>
        <begin position="39"/>
        <end position="59"/>
    </location>
</feature>
<evidence type="ECO:0000256" key="1">
    <source>
        <dbReference type="ARBA" id="ARBA00004141"/>
    </source>
</evidence>
<keyword evidence="2 5" id="KW-0812">Transmembrane</keyword>
<evidence type="ECO:0000256" key="3">
    <source>
        <dbReference type="ARBA" id="ARBA00022989"/>
    </source>
</evidence>
<feature type="transmembrane region" description="Helical" evidence="5">
    <location>
        <begin position="103"/>
        <end position="119"/>
    </location>
</feature>
<dbReference type="STRING" id="565045.NOR51B_2512"/>
<gene>
    <name evidence="7" type="ORF">NOR51B_2512</name>
</gene>
<dbReference type="GO" id="GO:0016020">
    <property type="term" value="C:membrane"/>
    <property type="evidence" value="ECO:0007669"/>
    <property type="project" value="UniProtKB-SubCell"/>
</dbReference>
<feature type="transmembrane region" description="Helical" evidence="5">
    <location>
        <begin position="14"/>
        <end position="32"/>
    </location>
</feature>
<dbReference type="HOGENOM" id="CLU_125979_0_0_6"/>
<dbReference type="InterPro" id="IPR007829">
    <property type="entry name" value="TM2"/>
</dbReference>
<evidence type="ECO:0000256" key="5">
    <source>
        <dbReference type="SAM" id="Phobius"/>
    </source>
</evidence>
<dbReference type="eggNOG" id="COG2314">
    <property type="taxonomic scope" value="Bacteria"/>
</dbReference>
<protein>
    <submittedName>
        <fullName evidence="7">TM2 domain containing protein+B7201</fullName>
    </submittedName>
</protein>
<accession>B8KWG0</accession>
<keyword evidence="8" id="KW-1185">Reference proteome</keyword>
<dbReference type="Proteomes" id="UP000004699">
    <property type="component" value="Unassembled WGS sequence"/>
</dbReference>
<feature type="domain" description="TM2" evidence="6">
    <location>
        <begin position="77"/>
        <end position="122"/>
    </location>
</feature>
<organism evidence="7 8">
    <name type="scientific">Luminiphilus syltensis NOR5-1B</name>
    <dbReference type="NCBI Taxonomy" id="565045"/>
    <lineage>
        <taxon>Bacteria</taxon>
        <taxon>Pseudomonadati</taxon>
        <taxon>Pseudomonadota</taxon>
        <taxon>Gammaproteobacteria</taxon>
        <taxon>Cellvibrionales</taxon>
        <taxon>Halieaceae</taxon>
        <taxon>Luminiphilus</taxon>
    </lineage>
</organism>
<dbReference type="AlphaFoldDB" id="B8KWG0"/>
<dbReference type="EMBL" id="DS999411">
    <property type="protein sequence ID" value="EED36560.1"/>
    <property type="molecule type" value="Genomic_DNA"/>
</dbReference>
<comment type="subcellular location">
    <subcellularLocation>
        <location evidence="1">Membrane</location>
        <topology evidence="1">Multi-pass membrane protein</topology>
    </subcellularLocation>
</comment>
<evidence type="ECO:0000313" key="8">
    <source>
        <dbReference type="Proteomes" id="UP000004699"/>
    </source>
</evidence>
<evidence type="ECO:0000256" key="4">
    <source>
        <dbReference type="ARBA" id="ARBA00023136"/>
    </source>
</evidence>
<feature type="transmembrane region" description="Helical" evidence="5">
    <location>
        <begin position="79"/>
        <end position="96"/>
    </location>
</feature>
<keyword evidence="3 5" id="KW-1133">Transmembrane helix</keyword>
<dbReference type="PANTHER" id="PTHR21016:SF25">
    <property type="entry name" value="TM2 DOMAIN-CONTAINING PROTEIN DDB_G0277895-RELATED"/>
    <property type="match status" value="1"/>
</dbReference>
<evidence type="ECO:0000256" key="2">
    <source>
        <dbReference type="ARBA" id="ARBA00022692"/>
    </source>
</evidence>
<dbReference type="PANTHER" id="PTHR21016">
    <property type="entry name" value="BETA-AMYLOID BINDING PROTEIN-RELATED"/>
    <property type="match status" value="1"/>
</dbReference>
<dbReference type="OrthoDB" id="2004788at2"/>
<sequence length="137" mass="15612">MQYDDSTRSDHTPFLGYLFWLLGFMGLHRFYFNRQLTGLLWLLTGGLFLIGWIIDLFLIPDMADEAQASLPGGPLDYNLAWVLWLLLGIFGAHRFYQGKMGSGIVWLLTLGLLGFGWLYDLFTLNGQIAEQNTRTGD</sequence>
<reference evidence="8" key="1">
    <citation type="journal article" date="2013" name="BMC Microbiol.">
        <title>Taxonomy and evolution of bacteriochlorophyll a-containing members of the OM60/NOR5 clade of marine gammaproteobacteria: description of Luminiphilus syltensis gen. nov., sp. nov., reclassification of Haliea rubra as Pseudohaliea rubra gen. nov., comb. nov., and emendation of Chromatocurvus halotolerans.</title>
        <authorList>
            <person name="Spring S."/>
            <person name="Riedel T."/>
            <person name="Sproer C."/>
            <person name="Yan S."/>
            <person name="Harder J."/>
            <person name="Fuchs B.M."/>
        </authorList>
    </citation>
    <scope>NUCLEOTIDE SEQUENCE [LARGE SCALE GENOMIC DNA]</scope>
    <source>
        <strain evidence="8">NOR51-B</strain>
    </source>
</reference>
<dbReference type="Pfam" id="PF05154">
    <property type="entry name" value="TM2"/>
    <property type="match status" value="2"/>
</dbReference>
<proteinExistence type="predicted"/>
<dbReference type="RefSeq" id="WP_009021303.1">
    <property type="nucleotide sequence ID" value="NZ_DS999411.1"/>
</dbReference>
<name>B8KWG0_9GAMM</name>
<evidence type="ECO:0000259" key="6">
    <source>
        <dbReference type="Pfam" id="PF05154"/>
    </source>
</evidence>
<feature type="domain" description="TM2" evidence="6">
    <location>
        <begin position="13"/>
        <end position="57"/>
    </location>
</feature>
<keyword evidence="4 5" id="KW-0472">Membrane</keyword>
<evidence type="ECO:0000313" key="7">
    <source>
        <dbReference type="EMBL" id="EED36560.1"/>
    </source>
</evidence>